<evidence type="ECO:0000256" key="1">
    <source>
        <dbReference type="ARBA" id="ARBA00004236"/>
    </source>
</evidence>
<evidence type="ECO:0000313" key="11">
    <source>
        <dbReference type="EMBL" id="ASV66149.1"/>
    </source>
</evidence>
<dbReference type="CDD" id="cd11386">
    <property type="entry name" value="MCP_signal"/>
    <property type="match status" value="1"/>
</dbReference>
<dbReference type="InterPro" id="IPR003660">
    <property type="entry name" value="HAMP_dom"/>
</dbReference>
<dbReference type="Pfam" id="PF00672">
    <property type="entry name" value="HAMP"/>
    <property type="match status" value="1"/>
</dbReference>
<dbReference type="InterPro" id="IPR004090">
    <property type="entry name" value="Chemotax_Me-accpt_rcpt"/>
</dbReference>
<comment type="similarity">
    <text evidence="5">Belongs to the methyl-accepting chemotaxis (MCP) protein family.</text>
</comment>
<dbReference type="GO" id="GO:0004888">
    <property type="term" value="F:transmembrane signaling receptor activity"/>
    <property type="evidence" value="ECO:0007669"/>
    <property type="project" value="InterPro"/>
</dbReference>
<dbReference type="Gene3D" id="6.10.340.10">
    <property type="match status" value="1"/>
</dbReference>
<evidence type="ECO:0000256" key="5">
    <source>
        <dbReference type="ARBA" id="ARBA00029447"/>
    </source>
</evidence>
<dbReference type="EMBL" id="CP022983">
    <property type="protein sequence ID" value="ASV66149.1"/>
    <property type="molecule type" value="Genomic_DNA"/>
</dbReference>
<dbReference type="PROSITE" id="PS50111">
    <property type="entry name" value="CHEMOTAXIS_TRANSDUC_2"/>
    <property type="match status" value="1"/>
</dbReference>
<dbReference type="SMART" id="SM00304">
    <property type="entry name" value="HAMP"/>
    <property type="match status" value="1"/>
</dbReference>
<comment type="subcellular location">
    <subcellularLocation>
        <location evidence="1">Cell membrane</location>
    </subcellularLocation>
</comment>
<keyword evidence="4 6" id="KW-0807">Transducer</keyword>
<evidence type="ECO:0000256" key="8">
    <source>
        <dbReference type="SAM" id="Phobius"/>
    </source>
</evidence>
<feature type="coiled-coil region" evidence="7">
    <location>
        <begin position="103"/>
        <end position="130"/>
    </location>
</feature>
<dbReference type="PANTHER" id="PTHR32089">
    <property type="entry name" value="METHYL-ACCEPTING CHEMOTAXIS PROTEIN MCPB"/>
    <property type="match status" value="1"/>
</dbReference>
<dbReference type="RefSeq" id="WP_095369724.1">
    <property type="nucleotide sequence ID" value="NZ_CP022983.1"/>
</dbReference>
<dbReference type="Pfam" id="PF00015">
    <property type="entry name" value="MCPsignal"/>
    <property type="match status" value="1"/>
</dbReference>
<accession>A0A248TDB7</accession>
<keyword evidence="2" id="KW-1003">Cell membrane</keyword>
<evidence type="ECO:0000256" key="6">
    <source>
        <dbReference type="PROSITE-ProRule" id="PRU00284"/>
    </source>
</evidence>
<feature type="transmembrane region" description="Helical" evidence="8">
    <location>
        <begin position="205"/>
        <end position="227"/>
    </location>
</feature>
<dbReference type="Proteomes" id="UP000215137">
    <property type="component" value="Chromosome"/>
</dbReference>
<dbReference type="GO" id="GO:0005886">
    <property type="term" value="C:plasma membrane"/>
    <property type="evidence" value="ECO:0007669"/>
    <property type="project" value="UniProtKB-SubCell"/>
</dbReference>
<reference evidence="11 12" key="1">
    <citation type="submission" date="2017-08" db="EMBL/GenBank/DDBJ databases">
        <title>Complete Genome Sequence of Bacillus kochii Oregon-R-modENCODE STRAIN BDGP4, isolated from Drosophila melanogaster gut.</title>
        <authorList>
            <person name="Wan K.H."/>
            <person name="Yu C."/>
            <person name="Park S."/>
            <person name="Hammonds A.S."/>
            <person name="Booth B.W."/>
            <person name="Celniker S.E."/>
        </authorList>
    </citation>
    <scope>NUCLEOTIDE SEQUENCE [LARGE SCALE GENOMIC DNA]</scope>
    <source>
        <strain evidence="11 12">BDGP4</strain>
    </source>
</reference>
<dbReference type="PANTHER" id="PTHR32089:SF112">
    <property type="entry name" value="LYSOZYME-LIKE PROTEIN-RELATED"/>
    <property type="match status" value="1"/>
</dbReference>
<protein>
    <recommendedName>
        <fullName evidence="13">Methyl-accepting chemotaxis protein</fullName>
    </recommendedName>
</protein>
<proteinExistence type="inferred from homology"/>
<dbReference type="GO" id="GO:0007165">
    <property type="term" value="P:signal transduction"/>
    <property type="evidence" value="ECO:0007669"/>
    <property type="project" value="UniProtKB-KW"/>
</dbReference>
<dbReference type="InterPro" id="IPR004089">
    <property type="entry name" value="MCPsignal_dom"/>
</dbReference>
<dbReference type="CDD" id="cd06225">
    <property type="entry name" value="HAMP"/>
    <property type="match status" value="1"/>
</dbReference>
<dbReference type="GO" id="GO:0006935">
    <property type="term" value="P:chemotaxis"/>
    <property type="evidence" value="ECO:0007669"/>
    <property type="project" value="InterPro"/>
</dbReference>
<evidence type="ECO:0000256" key="4">
    <source>
        <dbReference type="ARBA" id="ARBA00023224"/>
    </source>
</evidence>
<evidence type="ECO:0000313" key="12">
    <source>
        <dbReference type="Proteomes" id="UP000215137"/>
    </source>
</evidence>
<keyword evidence="3 8" id="KW-0472">Membrane</keyword>
<keyword evidence="7" id="KW-0175">Coiled coil</keyword>
<evidence type="ECO:0000259" key="9">
    <source>
        <dbReference type="PROSITE" id="PS50111"/>
    </source>
</evidence>
<dbReference type="PRINTS" id="PR00260">
    <property type="entry name" value="CHEMTRNSDUCR"/>
</dbReference>
<dbReference type="SUPFAM" id="SSF58104">
    <property type="entry name" value="Methyl-accepting chemotaxis protein (MCP) signaling domain"/>
    <property type="match status" value="1"/>
</dbReference>
<dbReference type="OrthoDB" id="9804712at2"/>
<evidence type="ECO:0000256" key="2">
    <source>
        <dbReference type="ARBA" id="ARBA00022475"/>
    </source>
</evidence>
<sequence length="592" mass="66112">MKLLKKWRLKQSSIPFLNAMLIRVSKSDKWRKLKIGQKYGVALWLTLGVFTISTILSFIMLVYSTFKLNEAEKASERALEIADIGTDFYLKGGTIGNYIIDSNPKHLNTYEDLETDIKNKQQEIQAMIQSETAQEMFVKINEYDKEVNQLFYDEIAPNVKLQHVREYRLGKLQVDNYIEQTMNTLDELTSIIKEEQESAINQASWMMIVSIVILVLSLVLSAIFGFFSHKIVNKQLAYRLTKVVTASKEITKGNLKASDIHSNNQDEITEIADAFNQMKHQLRQMIQEMLTVSQSLNERSVHLGAVSSEVAAASQEISATMEELSGGAEEQASASADLSKIMEDYLFKVENAETKSVSMREAASNVKNMTLAGNELMENSKEQMNRIDEIINDSMHRVKGLDQETKQVNKLISVIHEIANQTNLLALNAAIEAARAGEHGKGFAVVAEEVRKLAEKVSYSISDITSIVNKIQSESVGVVESLQAGYEQVEIGSNKIHQTANTFQSISTAITDIHGDIEHISSSMVEMLDNSVGMSESIENIAAVSQQSAAAVEETSNSVTHTNDSMENIQLYVQKLVEMANTLSKLIEKFKL</sequence>
<evidence type="ECO:0000259" key="10">
    <source>
        <dbReference type="PROSITE" id="PS50885"/>
    </source>
</evidence>
<keyword evidence="8" id="KW-0812">Transmembrane</keyword>
<keyword evidence="12" id="KW-1185">Reference proteome</keyword>
<feature type="domain" description="Methyl-accepting transducer" evidence="9">
    <location>
        <begin position="306"/>
        <end position="563"/>
    </location>
</feature>
<gene>
    <name evidence="11" type="ORF">CKF48_01670</name>
</gene>
<dbReference type="KEGG" id="bko:CKF48_01670"/>
<organism evidence="11 12">
    <name type="scientific">Cytobacillus kochii</name>
    <dbReference type="NCBI Taxonomy" id="859143"/>
    <lineage>
        <taxon>Bacteria</taxon>
        <taxon>Bacillati</taxon>
        <taxon>Bacillota</taxon>
        <taxon>Bacilli</taxon>
        <taxon>Bacillales</taxon>
        <taxon>Bacillaceae</taxon>
        <taxon>Cytobacillus</taxon>
    </lineage>
</organism>
<evidence type="ECO:0000256" key="3">
    <source>
        <dbReference type="ARBA" id="ARBA00023136"/>
    </source>
</evidence>
<dbReference type="Gene3D" id="1.10.287.950">
    <property type="entry name" value="Methyl-accepting chemotaxis protein"/>
    <property type="match status" value="1"/>
</dbReference>
<feature type="domain" description="HAMP" evidence="10">
    <location>
        <begin position="234"/>
        <end position="287"/>
    </location>
</feature>
<dbReference type="SMART" id="SM00283">
    <property type="entry name" value="MA"/>
    <property type="match status" value="1"/>
</dbReference>
<keyword evidence="8" id="KW-1133">Transmembrane helix</keyword>
<name>A0A248TDB7_9BACI</name>
<feature type="transmembrane region" description="Helical" evidence="8">
    <location>
        <begin position="39"/>
        <end position="63"/>
    </location>
</feature>
<dbReference type="PROSITE" id="PS50885">
    <property type="entry name" value="HAMP"/>
    <property type="match status" value="1"/>
</dbReference>
<dbReference type="AlphaFoldDB" id="A0A248TDB7"/>
<evidence type="ECO:0000256" key="7">
    <source>
        <dbReference type="SAM" id="Coils"/>
    </source>
</evidence>
<evidence type="ECO:0008006" key="13">
    <source>
        <dbReference type="Google" id="ProtNLM"/>
    </source>
</evidence>